<dbReference type="Proteomes" id="UP001500151">
    <property type="component" value="Unassembled WGS sequence"/>
</dbReference>
<proteinExistence type="predicted"/>
<evidence type="ECO:0000313" key="2">
    <source>
        <dbReference type="EMBL" id="GAA2649964.1"/>
    </source>
</evidence>
<sequence>MRQAREFDQAHQLVTHDMPVSVRREQRGLVNDGANAGRVLTSQDPLPRNPELDGPVMLDILRPRIALAMNHRRVRLSLEQPRDEERLVADDVRGAVLQFGQIQQRGTYAVPVLRPPSLA</sequence>
<feature type="region of interest" description="Disordered" evidence="1">
    <location>
        <begin position="1"/>
        <end position="51"/>
    </location>
</feature>
<organism evidence="2 3">
    <name type="scientific">Streptomyces vastus</name>
    <dbReference type="NCBI Taxonomy" id="285451"/>
    <lineage>
        <taxon>Bacteria</taxon>
        <taxon>Bacillati</taxon>
        <taxon>Actinomycetota</taxon>
        <taxon>Actinomycetes</taxon>
        <taxon>Kitasatosporales</taxon>
        <taxon>Streptomycetaceae</taxon>
        <taxon>Streptomyces</taxon>
    </lineage>
</organism>
<comment type="caution">
    <text evidence="2">The sequence shown here is derived from an EMBL/GenBank/DDBJ whole genome shotgun (WGS) entry which is preliminary data.</text>
</comment>
<dbReference type="EMBL" id="BAAASJ010000081">
    <property type="protein sequence ID" value="GAA2649964.1"/>
    <property type="molecule type" value="Genomic_DNA"/>
</dbReference>
<reference evidence="3" key="1">
    <citation type="journal article" date="2019" name="Int. J. Syst. Evol. Microbiol.">
        <title>The Global Catalogue of Microorganisms (GCM) 10K type strain sequencing project: providing services to taxonomists for standard genome sequencing and annotation.</title>
        <authorList>
            <consortium name="The Broad Institute Genomics Platform"/>
            <consortium name="The Broad Institute Genome Sequencing Center for Infectious Disease"/>
            <person name="Wu L."/>
            <person name="Ma J."/>
        </authorList>
    </citation>
    <scope>NUCLEOTIDE SEQUENCE [LARGE SCALE GENOMIC DNA]</scope>
    <source>
        <strain evidence="3">JCM 4524</strain>
    </source>
</reference>
<gene>
    <name evidence="2" type="ORF">GCM10010307_59160</name>
</gene>
<protein>
    <submittedName>
        <fullName evidence="2">Uncharacterized protein</fullName>
    </submittedName>
</protein>
<evidence type="ECO:0000313" key="3">
    <source>
        <dbReference type="Proteomes" id="UP001500151"/>
    </source>
</evidence>
<name>A0ABP6DPW7_9ACTN</name>
<keyword evidence="3" id="KW-1185">Reference proteome</keyword>
<evidence type="ECO:0000256" key="1">
    <source>
        <dbReference type="SAM" id="MobiDB-lite"/>
    </source>
</evidence>
<accession>A0ABP6DPW7</accession>